<dbReference type="AlphaFoldDB" id="A0A2H3E9S9"/>
<name>A0A2H3E9S9_ARMGA</name>
<accession>A0A2H3E9S9</accession>
<sequence>MPDSFEDGQYDDTYLQQYLAQPSKIQRFLVVKKRLKDIHNGWEGFYIGRQRKTADAVTVSRTDELVRHESVLSALAWCPLIGPRISTELQWHDHRMWDFKMVILSPRFSHPSNGRENFHRGRRGVPTSPPVAQPLNLSDAGFGAGHSSHVTIPTITTTNCGERVRDVFDIQVGTAMLSELAVYQDSDMFADLMDGQSLFQFIMFWLGGDIEGWLTHRIRPSETFPRGIDGRFITKLHVHFEDTTHRGISYRGNISIKINGEIPITVGTGLSGG</sequence>
<proteinExistence type="predicted"/>
<reference evidence="2" key="1">
    <citation type="journal article" date="2017" name="Nat. Ecol. Evol.">
        <title>Genome expansion and lineage-specific genetic innovations in the forest pathogenic fungi Armillaria.</title>
        <authorList>
            <person name="Sipos G."/>
            <person name="Prasanna A.N."/>
            <person name="Walter M.C."/>
            <person name="O'Connor E."/>
            <person name="Balint B."/>
            <person name="Krizsan K."/>
            <person name="Kiss B."/>
            <person name="Hess J."/>
            <person name="Varga T."/>
            <person name="Slot J."/>
            <person name="Riley R."/>
            <person name="Boka B."/>
            <person name="Rigling D."/>
            <person name="Barry K."/>
            <person name="Lee J."/>
            <person name="Mihaltcheva S."/>
            <person name="LaButti K."/>
            <person name="Lipzen A."/>
            <person name="Waldron R."/>
            <person name="Moloney N.M."/>
            <person name="Sperisen C."/>
            <person name="Kredics L."/>
            <person name="Vagvoelgyi C."/>
            <person name="Patrignani A."/>
            <person name="Fitzpatrick D."/>
            <person name="Nagy I."/>
            <person name="Doyle S."/>
            <person name="Anderson J.B."/>
            <person name="Grigoriev I.V."/>
            <person name="Gueldener U."/>
            <person name="Muensterkoetter M."/>
            <person name="Nagy L.G."/>
        </authorList>
    </citation>
    <scope>NUCLEOTIDE SEQUENCE [LARGE SCALE GENOMIC DNA]</scope>
    <source>
        <strain evidence="2">Ar21-2</strain>
    </source>
</reference>
<dbReference type="Proteomes" id="UP000217790">
    <property type="component" value="Unassembled WGS sequence"/>
</dbReference>
<evidence type="ECO:0000313" key="1">
    <source>
        <dbReference type="EMBL" id="PBL04190.1"/>
    </source>
</evidence>
<dbReference type="EMBL" id="KZ293644">
    <property type="protein sequence ID" value="PBL04190.1"/>
    <property type="molecule type" value="Genomic_DNA"/>
</dbReference>
<organism evidence="1 2">
    <name type="scientific">Armillaria gallica</name>
    <name type="common">Bulbous honey fungus</name>
    <name type="synonym">Armillaria bulbosa</name>
    <dbReference type="NCBI Taxonomy" id="47427"/>
    <lineage>
        <taxon>Eukaryota</taxon>
        <taxon>Fungi</taxon>
        <taxon>Dikarya</taxon>
        <taxon>Basidiomycota</taxon>
        <taxon>Agaricomycotina</taxon>
        <taxon>Agaricomycetes</taxon>
        <taxon>Agaricomycetidae</taxon>
        <taxon>Agaricales</taxon>
        <taxon>Marasmiineae</taxon>
        <taxon>Physalacriaceae</taxon>
        <taxon>Armillaria</taxon>
    </lineage>
</organism>
<dbReference type="InParanoid" id="A0A2H3E9S9"/>
<gene>
    <name evidence="1" type="ORF">ARMGADRAFT_1022663</name>
</gene>
<dbReference type="OrthoDB" id="2976902at2759"/>
<protein>
    <submittedName>
        <fullName evidence="1">Uncharacterized protein</fullName>
    </submittedName>
</protein>
<evidence type="ECO:0000313" key="2">
    <source>
        <dbReference type="Proteomes" id="UP000217790"/>
    </source>
</evidence>
<keyword evidence="2" id="KW-1185">Reference proteome</keyword>